<gene>
    <name evidence="1" type="ORF">O6H91_01G004200</name>
</gene>
<keyword evidence="2" id="KW-1185">Reference proteome</keyword>
<comment type="caution">
    <text evidence="1">The sequence shown here is derived from an EMBL/GenBank/DDBJ whole genome shotgun (WGS) entry which is preliminary data.</text>
</comment>
<dbReference type="EMBL" id="CM055092">
    <property type="protein sequence ID" value="KAJ7567727.1"/>
    <property type="molecule type" value="Genomic_DNA"/>
</dbReference>
<proteinExistence type="predicted"/>
<dbReference type="Proteomes" id="UP001162992">
    <property type="component" value="Chromosome 1"/>
</dbReference>
<sequence>MYSQAESPLNSFRASHWNPLASSQMDQMSDYNNTPSDTISSPTVTVASSKEACLSDTNTPESTPLYSSTGENLQTTVEQGFSQLQLGGSHSFSSKSLPPVGSHALSRNVSDSRIHATTLGSNRNAMSEARHSFRWSDRGGELSGNTSDWWSMRTFSELVASSRRERPRWVNASSPSDFGFVPERVSTDRAESVMERIRASGPPSASMSPQSEVLTCGLCSRWLSQRSPLSPHKLIANNDLAVVGVLSCGHVFHAECLEQATPKEGAHDPPCPQCHALETLSSRRCSLESVASKSVMKSSFQGQSSSRNKLSRIGIMTDDISVEISSDASHANIKNSSCSQGTGDKVVSQMSSLMEKSSLSRSLSRTFSFRGKGMKDSISSDLNLKKKGLPYPTSPDNHPREDQSKATHLRRAFKHLQVPRRLAWLREFWMRSLYSNFPRGYNFRGTCRESIHRLER</sequence>
<evidence type="ECO:0000313" key="1">
    <source>
        <dbReference type="EMBL" id="KAJ7567727.1"/>
    </source>
</evidence>
<reference evidence="2" key="1">
    <citation type="journal article" date="2024" name="Proc. Natl. Acad. Sci. U.S.A.">
        <title>Extraordinary preservation of gene collinearity over three hundred million years revealed in homosporous lycophytes.</title>
        <authorList>
            <person name="Li C."/>
            <person name="Wickell D."/>
            <person name="Kuo L.Y."/>
            <person name="Chen X."/>
            <person name="Nie B."/>
            <person name="Liao X."/>
            <person name="Peng D."/>
            <person name="Ji J."/>
            <person name="Jenkins J."/>
            <person name="Williams M."/>
            <person name="Shu S."/>
            <person name="Plott C."/>
            <person name="Barry K."/>
            <person name="Rajasekar S."/>
            <person name="Grimwood J."/>
            <person name="Han X."/>
            <person name="Sun S."/>
            <person name="Hou Z."/>
            <person name="He W."/>
            <person name="Dai G."/>
            <person name="Sun C."/>
            <person name="Schmutz J."/>
            <person name="Leebens-Mack J.H."/>
            <person name="Li F.W."/>
            <person name="Wang L."/>
        </authorList>
    </citation>
    <scope>NUCLEOTIDE SEQUENCE [LARGE SCALE GENOMIC DNA]</scope>
    <source>
        <strain evidence="2">cv. PW_Plant_1</strain>
    </source>
</reference>
<name>A0ACC2EML4_DIPCM</name>
<protein>
    <submittedName>
        <fullName evidence="1">Uncharacterized protein</fullName>
    </submittedName>
</protein>
<organism evidence="1 2">
    <name type="scientific">Diphasiastrum complanatum</name>
    <name type="common">Issler's clubmoss</name>
    <name type="synonym">Lycopodium complanatum</name>
    <dbReference type="NCBI Taxonomy" id="34168"/>
    <lineage>
        <taxon>Eukaryota</taxon>
        <taxon>Viridiplantae</taxon>
        <taxon>Streptophyta</taxon>
        <taxon>Embryophyta</taxon>
        <taxon>Tracheophyta</taxon>
        <taxon>Lycopodiopsida</taxon>
        <taxon>Lycopodiales</taxon>
        <taxon>Lycopodiaceae</taxon>
        <taxon>Lycopodioideae</taxon>
        <taxon>Diphasiastrum</taxon>
    </lineage>
</organism>
<accession>A0ACC2EML4</accession>
<evidence type="ECO:0000313" key="2">
    <source>
        <dbReference type="Proteomes" id="UP001162992"/>
    </source>
</evidence>